<evidence type="ECO:0000313" key="2">
    <source>
        <dbReference type="EMBL" id="ODN74380.1"/>
    </source>
</evidence>
<feature type="compositionally biased region" description="Basic residues" evidence="1">
    <location>
        <begin position="160"/>
        <end position="169"/>
    </location>
</feature>
<evidence type="ECO:0000256" key="1">
    <source>
        <dbReference type="SAM" id="MobiDB-lite"/>
    </source>
</evidence>
<feature type="compositionally biased region" description="Low complexity" evidence="1">
    <location>
        <begin position="135"/>
        <end position="149"/>
    </location>
</feature>
<name>A0A1E3HDG3_9TREE</name>
<feature type="compositionally biased region" description="Basic and acidic residues" evidence="1">
    <location>
        <begin position="171"/>
        <end position="189"/>
    </location>
</feature>
<protein>
    <submittedName>
        <fullName evidence="2">Uncharacterized protein</fullName>
    </submittedName>
</protein>
<feature type="region of interest" description="Disordered" evidence="1">
    <location>
        <begin position="1"/>
        <end position="189"/>
    </location>
</feature>
<organism evidence="2 3">
    <name type="scientific">Cryptococcus amylolentus CBS 6039</name>
    <dbReference type="NCBI Taxonomy" id="1295533"/>
    <lineage>
        <taxon>Eukaryota</taxon>
        <taxon>Fungi</taxon>
        <taxon>Dikarya</taxon>
        <taxon>Basidiomycota</taxon>
        <taxon>Agaricomycotina</taxon>
        <taxon>Tremellomycetes</taxon>
        <taxon>Tremellales</taxon>
        <taxon>Cryptococcaceae</taxon>
        <taxon>Cryptococcus</taxon>
    </lineage>
</organism>
<dbReference type="EMBL" id="AWGJ01000011">
    <property type="protein sequence ID" value="ODN74380.1"/>
    <property type="molecule type" value="Genomic_DNA"/>
</dbReference>
<gene>
    <name evidence="2" type="ORF">L202_06791</name>
</gene>
<reference evidence="2 3" key="1">
    <citation type="submission" date="2016-06" db="EMBL/GenBank/DDBJ databases">
        <title>Evolution of pathogenesis and genome organization in the Tremellales.</title>
        <authorList>
            <person name="Cuomo C."/>
            <person name="Litvintseva A."/>
            <person name="Heitman J."/>
            <person name="Chen Y."/>
            <person name="Sun S."/>
            <person name="Springer D."/>
            <person name="Dromer F."/>
            <person name="Young S."/>
            <person name="Zeng Q."/>
            <person name="Chapman S."/>
            <person name="Gujja S."/>
            <person name="Saif S."/>
            <person name="Birren B."/>
        </authorList>
    </citation>
    <scope>NUCLEOTIDE SEQUENCE [LARGE SCALE GENOMIC DNA]</scope>
    <source>
        <strain evidence="2 3">CBS 6039</strain>
    </source>
</reference>
<proteinExistence type="predicted"/>
<keyword evidence="3" id="KW-1185">Reference proteome</keyword>
<feature type="compositionally biased region" description="Pro residues" evidence="1">
    <location>
        <begin position="1"/>
        <end position="14"/>
    </location>
</feature>
<accession>A0A1E3HDG3</accession>
<dbReference type="RefSeq" id="XP_018990161.1">
    <property type="nucleotide sequence ID" value="XM_019141354.1"/>
</dbReference>
<dbReference type="Proteomes" id="UP000094065">
    <property type="component" value="Unassembled WGS sequence"/>
</dbReference>
<evidence type="ECO:0000313" key="3">
    <source>
        <dbReference type="Proteomes" id="UP000094065"/>
    </source>
</evidence>
<comment type="caution">
    <text evidence="2">The sequence shown here is derived from an EMBL/GenBank/DDBJ whole genome shotgun (WGS) entry which is preliminary data.</text>
</comment>
<sequence length="189" mass="20655">MPLHHPPASSPPRTPHSGTTLPPSVDLVRIFDETESEMSGIPPTERAPGAERSAPVWPFSFAEPASPALPWNHPFLQSLPSDHPLRPSTPIPSPATLQEKRTKKLEQLLGEPKALFERSLNGPPNGVRKYDVQMGEAGPESPSPGSSAATARAGQGEKKGRWRGRRGTGRRMPEREREDCLVRRGTDEL</sequence>
<dbReference type="AlphaFoldDB" id="A0A1E3HDG3"/>
<dbReference type="GeneID" id="30158100"/>